<keyword evidence="2" id="KW-1003">Cell membrane</keyword>
<feature type="transmembrane region" description="Helical" evidence="9">
    <location>
        <begin position="568"/>
        <end position="589"/>
    </location>
</feature>
<feature type="transmembrane region" description="Helical" evidence="9">
    <location>
        <begin position="454"/>
        <end position="474"/>
    </location>
</feature>
<feature type="transmembrane region" description="Helical" evidence="9">
    <location>
        <begin position="480"/>
        <end position="498"/>
    </location>
</feature>
<gene>
    <name evidence="10" type="ORF">AKJ51_01005</name>
</gene>
<evidence type="ECO:0000256" key="8">
    <source>
        <dbReference type="SAM" id="MobiDB-lite"/>
    </source>
</evidence>
<accession>A0A133VM68</accession>
<dbReference type="NCBIfam" id="TIGR00765">
    <property type="entry name" value="yihY_not_rbn"/>
    <property type="match status" value="1"/>
</dbReference>
<feature type="transmembrane region" description="Helical" evidence="9">
    <location>
        <begin position="49"/>
        <end position="71"/>
    </location>
</feature>
<dbReference type="PANTHER" id="PTHR30213">
    <property type="entry name" value="INNER MEMBRANE PROTEIN YHJD"/>
    <property type="match status" value="1"/>
</dbReference>
<evidence type="ECO:0000256" key="9">
    <source>
        <dbReference type="SAM" id="Phobius"/>
    </source>
</evidence>
<keyword evidence="5 9" id="KW-0472">Membrane</keyword>
<feature type="transmembrane region" description="Helical" evidence="9">
    <location>
        <begin position="535"/>
        <end position="556"/>
    </location>
</feature>
<dbReference type="EMBL" id="LHYE01000006">
    <property type="protein sequence ID" value="KXB07554.1"/>
    <property type="molecule type" value="Genomic_DNA"/>
</dbReference>
<evidence type="ECO:0000256" key="3">
    <source>
        <dbReference type="ARBA" id="ARBA00022692"/>
    </source>
</evidence>
<dbReference type="Proteomes" id="UP000070263">
    <property type="component" value="Unassembled WGS sequence"/>
</dbReference>
<protein>
    <submittedName>
        <fullName evidence="10">Uncharacterized protein</fullName>
    </submittedName>
</protein>
<sequence>MKKIIKKFNEIRWEDAKSPKWWVNLVEGQIRLYFYIARETVRDRCMRQAAALTFTTLLTLVPLFAIAFSLFRGFVAFEGLQKQAERTILRTMLTLPATTTDGAGGGWKVESDSLSSEEKQLSAQKLIEKADKLPRESRAGTAARLYMLALEKGGDVKGIREGLSTLYFGPVKQVRDIFKVENDEVLASFFKAIGKKEKGTKKNKEKAYRHFSRSLGMADQLAFKKALEELQKAKKAGYPLDGIKFESAKIYYSMGETEKKNGNVKEAIEQYEKAALFSTDAVILNSNNIDNAILNSKKLNRTIDNHNDALKALGEAHLAIGHSYYNRYKKAEDSESVELNSAIENYQKACYYLENSRTPHLKLAESLWEMGDKKEARKNYQLAVEKGKLSAAKNFSVAAADYIRKLSSKVSSAGLGIIGILVLVLTATSLLNTIEKTLNEIWQVSESRKFWIKFTEFCTLIWLGPALIAASIFIRQKLAYQMGALFIGIPVLDSLFHICATIGRFVLPFITVWLLLLALYKFLPHTRVKIGPACWGAFVGTILIQIARPGFGFYISNAIRYEKIYGSLAAFPVFLLWLWLLWVLVLFGAEVAFTVQNLGLLRFQDRQSRLSKIFIDRYLAARIMMYVGREFWQYGHPMTIDRLAETMQIPVEEAADAAKRLIRLDLLTPVGEEHEAVHPAKDLSNLTVMEVLSITDKFRDDSRSQKLEDSPYEGKLEEVFDNAINAQKSALEGLTFADLMEQCDEASDDSSPAKNNEAELESPKKNPQIQNS</sequence>
<comment type="caution">
    <text evidence="10">The sequence shown here is derived from an EMBL/GenBank/DDBJ whole genome shotgun (WGS) entry which is preliminary data.</text>
</comment>
<keyword evidence="4 9" id="KW-1133">Transmembrane helix</keyword>
<keyword evidence="3 9" id="KW-0812">Transmembrane</keyword>
<evidence type="ECO:0000256" key="6">
    <source>
        <dbReference type="PROSITE-ProRule" id="PRU00339"/>
    </source>
</evidence>
<keyword evidence="11" id="KW-1185">Reference proteome</keyword>
<proteinExistence type="predicted"/>
<evidence type="ECO:0000256" key="4">
    <source>
        <dbReference type="ARBA" id="ARBA00022989"/>
    </source>
</evidence>
<feature type="region of interest" description="Disordered" evidence="8">
    <location>
        <begin position="741"/>
        <end position="772"/>
    </location>
</feature>
<dbReference type="SUPFAM" id="SSF48452">
    <property type="entry name" value="TPR-like"/>
    <property type="match status" value="1"/>
</dbReference>
<dbReference type="Pfam" id="PF03631">
    <property type="entry name" value="Virul_fac_BrkB"/>
    <property type="match status" value="1"/>
</dbReference>
<feature type="transmembrane region" description="Helical" evidence="9">
    <location>
        <begin position="413"/>
        <end position="434"/>
    </location>
</feature>
<comment type="subcellular location">
    <subcellularLocation>
        <location evidence="1">Cell membrane</location>
        <topology evidence="1">Multi-pass membrane protein</topology>
    </subcellularLocation>
</comment>
<evidence type="ECO:0000256" key="2">
    <source>
        <dbReference type="ARBA" id="ARBA00022475"/>
    </source>
</evidence>
<evidence type="ECO:0000256" key="1">
    <source>
        <dbReference type="ARBA" id="ARBA00004651"/>
    </source>
</evidence>
<feature type="transmembrane region" description="Helical" evidence="9">
    <location>
        <begin position="505"/>
        <end position="523"/>
    </location>
</feature>
<evidence type="ECO:0000256" key="7">
    <source>
        <dbReference type="SAM" id="Coils"/>
    </source>
</evidence>
<dbReference type="PROSITE" id="PS50005">
    <property type="entry name" value="TPR"/>
    <property type="match status" value="1"/>
</dbReference>
<reference evidence="10 11" key="1">
    <citation type="journal article" date="2016" name="Sci. Rep.">
        <title>Metabolic traits of an uncultured archaeal lineage -MSBL1- from brine pools of the Red Sea.</title>
        <authorList>
            <person name="Mwirichia R."/>
            <person name="Alam I."/>
            <person name="Rashid M."/>
            <person name="Vinu M."/>
            <person name="Ba-Alawi W."/>
            <person name="Anthony Kamau A."/>
            <person name="Kamanda Ngugi D."/>
            <person name="Goker M."/>
            <person name="Klenk H.P."/>
            <person name="Bajic V."/>
            <person name="Stingl U."/>
        </authorList>
    </citation>
    <scope>NUCLEOTIDE SEQUENCE [LARGE SCALE GENOMIC DNA]</scope>
    <source>
        <strain evidence="10">SCGC-AAA382A20</strain>
    </source>
</reference>
<dbReference type="PANTHER" id="PTHR30213:SF0">
    <property type="entry name" value="UPF0761 MEMBRANE PROTEIN YIHY"/>
    <property type="match status" value="1"/>
</dbReference>
<dbReference type="InterPro" id="IPR019734">
    <property type="entry name" value="TPR_rpt"/>
</dbReference>
<dbReference type="GO" id="GO:0005886">
    <property type="term" value="C:plasma membrane"/>
    <property type="evidence" value="ECO:0007669"/>
    <property type="project" value="UniProtKB-SubCell"/>
</dbReference>
<dbReference type="InterPro" id="IPR036388">
    <property type="entry name" value="WH-like_DNA-bd_sf"/>
</dbReference>
<dbReference type="SMART" id="SM00028">
    <property type="entry name" value="TPR"/>
    <property type="match status" value="2"/>
</dbReference>
<evidence type="ECO:0000313" key="10">
    <source>
        <dbReference type="EMBL" id="KXB07554.1"/>
    </source>
</evidence>
<dbReference type="InterPro" id="IPR011990">
    <property type="entry name" value="TPR-like_helical_dom_sf"/>
</dbReference>
<dbReference type="Gene3D" id="1.25.40.10">
    <property type="entry name" value="Tetratricopeptide repeat domain"/>
    <property type="match status" value="2"/>
</dbReference>
<name>A0A133VM68_9EURY</name>
<dbReference type="Gene3D" id="1.10.10.10">
    <property type="entry name" value="Winged helix-like DNA-binding domain superfamily/Winged helix DNA-binding domain"/>
    <property type="match status" value="1"/>
</dbReference>
<dbReference type="AlphaFoldDB" id="A0A133VM68"/>
<evidence type="ECO:0000256" key="5">
    <source>
        <dbReference type="ARBA" id="ARBA00023136"/>
    </source>
</evidence>
<feature type="repeat" description="TPR" evidence="6">
    <location>
        <begin position="248"/>
        <end position="281"/>
    </location>
</feature>
<feature type="coiled-coil region" evidence="7">
    <location>
        <begin position="254"/>
        <end position="316"/>
    </location>
</feature>
<evidence type="ECO:0000313" key="11">
    <source>
        <dbReference type="Proteomes" id="UP000070263"/>
    </source>
</evidence>
<keyword evidence="6" id="KW-0802">TPR repeat</keyword>
<organism evidence="10 11">
    <name type="scientific">candidate division MSBL1 archaeon SCGC-AAA382A20</name>
    <dbReference type="NCBI Taxonomy" id="1698280"/>
    <lineage>
        <taxon>Archaea</taxon>
        <taxon>Methanobacteriati</taxon>
        <taxon>Methanobacteriota</taxon>
        <taxon>candidate division MSBL1</taxon>
    </lineage>
</organism>
<keyword evidence="7" id="KW-0175">Coiled coil</keyword>
<dbReference type="InterPro" id="IPR017039">
    <property type="entry name" value="Virul_fac_BrkB"/>
</dbReference>